<evidence type="ECO:0000259" key="1">
    <source>
        <dbReference type="SMART" id="SM00760"/>
    </source>
</evidence>
<dbReference type="CDD" id="cd06571">
    <property type="entry name" value="Bac_DnaA_C"/>
    <property type="match status" value="1"/>
</dbReference>
<proteinExistence type="predicted"/>
<gene>
    <name evidence="2" type="ORF">NJD11_04280</name>
</gene>
<dbReference type="SMART" id="SM00760">
    <property type="entry name" value="Bac_DnaA_C"/>
    <property type="match status" value="1"/>
</dbReference>
<dbReference type="EMBL" id="JAMYEC010000002">
    <property type="protein sequence ID" value="MDX2334155.1"/>
    <property type="molecule type" value="Genomic_DNA"/>
</dbReference>
<comment type="caution">
    <text evidence="2">The sequence shown here is derived from an EMBL/GenBank/DDBJ whole genome shotgun (WGS) entry which is preliminary data.</text>
</comment>
<dbReference type="RefSeq" id="WP_240612055.1">
    <property type="nucleotide sequence ID" value="NZ_CP022048.2"/>
</dbReference>
<evidence type="ECO:0000313" key="3">
    <source>
        <dbReference type="Proteomes" id="UP001272940"/>
    </source>
</evidence>
<reference evidence="2 3" key="1">
    <citation type="journal article" date="2023" name="FEMS Microbes">
        <title>Whole genomes of deep-sea sponge-associated bacteria exhibit high novel natural product potential.</title>
        <authorList>
            <person name="Hesketh-Best P.J."/>
            <person name="January G.G."/>
            <person name="Koch M.J."/>
            <person name="Warburton P.J."/>
            <person name="Howell K.L."/>
            <person name="Upton M."/>
        </authorList>
    </citation>
    <scope>NUCLEOTIDE SEQUENCE [LARGE SCALE GENOMIC DNA]</scope>
    <source>
        <strain evidence="2 3">PC206-O</strain>
    </source>
</reference>
<dbReference type="InterPro" id="IPR013159">
    <property type="entry name" value="DnaA_C"/>
</dbReference>
<feature type="domain" description="Chromosomal replication initiator DnaA C-terminal" evidence="1">
    <location>
        <begin position="22"/>
        <end position="91"/>
    </location>
</feature>
<name>A0ABU4KN43_BREVE</name>
<dbReference type="SUPFAM" id="SSF48295">
    <property type="entry name" value="TrpR-like"/>
    <property type="match status" value="1"/>
</dbReference>
<sequence>MRGKRFVLEEYRVPVTEEDQVKAGLAIHLIAARTGAHPSQMTGRGRMNPRAARPRWLAMYLSHVAYGWTMERVGHVFGVNRASVGAACRWVEDEREQRSLDELMNDLEGCIQGLYQSPRLELPQ</sequence>
<keyword evidence="3" id="KW-1185">Reference proteome</keyword>
<dbReference type="GeneID" id="34015073"/>
<evidence type="ECO:0000313" key="2">
    <source>
        <dbReference type="EMBL" id="MDX2334155.1"/>
    </source>
</evidence>
<dbReference type="Proteomes" id="UP001272940">
    <property type="component" value="Unassembled WGS sequence"/>
</dbReference>
<accession>A0ABU4KN43</accession>
<dbReference type="Gene3D" id="1.10.1750.10">
    <property type="match status" value="1"/>
</dbReference>
<dbReference type="InterPro" id="IPR010921">
    <property type="entry name" value="Trp_repressor/repl_initiator"/>
</dbReference>
<organism evidence="2 3">
    <name type="scientific">Brevundimonas vesicularis</name>
    <name type="common">Pseudomonas vesicularis</name>
    <dbReference type="NCBI Taxonomy" id="41276"/>
    <lineage>
        <taxon>Bacteria</taxon>
        <taxon>Pseudomonadati</taxon>
        <taxon>Pseudomonadota</taxon>
        <taxon>Alphaproteobacteria</taxon>
        <taxon>Caulobacterales</taxon>
        <taxon>Caulobacteraceae</taxon>
        <taxon>Brevundimonas</taxon>
    </lineage>
</organism>
<protein>
    <submittedName>
        <fullName evidence="2">Chromosomal replication initiator DnaA</fullName>
    </submittedName>
</protein>